<dbReference type="Proteomes" id="UP000828390">
    <property type="component" value="Unassembled WGS sequence"/>
</dbReference>
<keyword evidence="2" id="KW-1185">Reference proteome</keyword>
<dbReference type="EMBL" id="JAIWYP010000004">
    <property type="protein sequence ID" value="KAH3835175.1"/>
    <property type="molecule type" value="Genomic_DNA"/>
</dbReference>
<proteinExistence type="predicted"/>
<gene>
    <name evidence="1" type="ORF">DPMN_108522</name>
</gene>
<reference evidence="1" key="2">
    <citation type="submission" date="2020-11" db="EMBL/GenBank/DDBJ databases">
        <authorList>
            <person name="McCartney M.A."/>
            <person name="Auch B."/>
            <person name="Kono T."/>
            <person name="Mallez S."/>
            <person name="Becker A."/>
            <person name="Gohl D.M."/>
            <person name="Silverstein K.A.T."/>
            <person name="Koren S."/>
            <person name="Bechman K.B."/>
            <person name="Herman A."/>
            <person name="Abrahante J.E."/>
            <person name="Garbe J."/>
        </authorList>
    </citation>
    <scope>NUCLEOTIDE SEQUENCE</scope>
    <source>
        <strain evidence="1">Duluth1</strain>
        <tissue evidence="1">Whole animal</tissue>
    </source>
</reference>
<protein>
    <submittedName>
        <fullName evidence="1">Uncharacterized protein</fullName>
    </submittedName>
</protein>
<dbReference type="AlphaFoldDB" id="A0A9D4K8N7"/>
<accession>A0A9D4K8N7</accession>
<comment type="caution">
    <text evidence="1">The sequence shown here is derived from an EMBL/GenBank/DDBJ whole genome shotgun (WGS) entry which is preliminary data.</text>
</comment>
<evidence type="ECO:0000313" key="2">
    <source>
        <dbReference type="Proteomes" id="UP000828390"/>
    </source>
</evidence>
<sequence length="67" mass="8078">MYYRELEDTSHLYEQFTSENWKIPVTCTNNLLLKTGRYQSAERTMHYLEMRNTSNLHVQCTNENWSG</sequence>
<organism evidence="1 2">
    <name type="scientific">Dreissena polymorpha</name>
    <name type="common">Zebra mussel</name>
    <name type="synonym">Mytilus polymorpha</name>
    <dbReference type="NCBI Taxonomy" id="45954"/>
    <lineage>
        <taxon>Eukaryota</taxon>
        <taxon>Metazoa</taxon>
        <taxon>Spiralia</taxon>
        <taxon>Lophotrochozoa</taxon>
        <taxon>Mollusca</taxon>
        <taxon>Bivalvia</taxon>
        <taxon>Autobranchia</taxon>
        <taxon>Heteroconchia</taxon>
        <taxon>Euheterodonta</taxon>
        <taxon>Imparidentia</taxon>
        <taxon>Neoheterodontei</taxon>
        <taxon>Myida</taxon>
        <taxon>Dreissenoidea</taxon>
        <taxon>Dreissenidae</taxon>
        <taxon>Dreissena</taxon>
    </lineage>
</organism>
<reference evidence="1" key="1">
    <citation type="journal article" date="2019" name="bioRxiv">
        <title>The Genome of the Zebra Mussel, Dreissena polymorpha: A Resource for Invasive Species Research.</title>
        <authorList>
            <person name="McCartney M.A."/>
            <person name="Auch B."/>
            <person name="Kono T."/>
            <person name="Mallez S."/>
            <person name="Zhang Y."/>
            <person name="Obille A."/>
            <person name="Becker A."/>
            <person name="Abrahante J.E."/>
            <person name="Garbe J."/>
            <person name="Badalamenti J.P."/>
            <person name="Herman A."/>
            <person name="Mangelson H."/>
            <person name="Liachko I."/>
            <person name="Sullivan S."/>
            <person name="Sone E.D."/>
            <person name="Koren S."/>
            <person name="Silverstein K.A.T."/>
            <person name="Beckman K.B."/>
            <person name="Gohl D.M."/>
        </authorList>
    </citation>
    <scope>NUCLEOTIDE SEQUENCE</scope>
    <source>
        <strain evidence="1">Duluth1</strain>
        <tissue evidence="1">Whole animal</tissue>
    </source>
</reference>
<evidence type="ECO:0000313" key="1">
    <source>
        <dbReference type="EMBL" id="KAH3835175.1"/>
    </source>
</evidence>
<name>A0A9D4K8N7_DREPO</name>